<reference evidence="2" key="1">
    <citation type="submission" date="2022-11" db="EMBL/GenBank/DDBJ databases">
        <title>Chromosomal genome sequence assembly and mating type (MAT) locus characterization of the leprose asexual lichenized fungus Lepraria neglecta (Nyl.) Erichsen.</title>
        <authorList>
            <person name="Allen J.L."/>
            <person name="Pfeffer B."/>
        </authorList>
    </citation>
    <scope>NUCLEOTIDE SEQUENCE</scope>
    <source>
        <strain evidence="2">Allen 5258</strain>
    </source>
</reference>
<organism evidence="2 3">
    <name type="scientific">Lepraria neglecta</name>
    <dbReference type="NCBI Taxonomy" id="209136"/>
    <lineage>
        <taxon>Eukaryota</taxon>
        <taxon>Fungi</taxon>
        <taxon>Dikarya</taxon>
        <taxon>Ascomycota</taxon>
        <taxon>Pezizomycotina</taxon>
        <taxon>Lecanoromycetes</taxon>
        <taxon>OSLEUM clade</taxon>
        <taxon>Lecanoromycetidae</taxon>
        <taxon>Lecanorales</taxon>
        <taxon>Lecanorineae</taxon>
        <taxon>Stereocaulaceae</taxon>
        <taxon>Lepraria</taxon>
    </lineage>
</organism>
<comment type="caution">
    <text evidence="2">The sequence shown here is derived from an EMBL/GenBank/DDBJ whole genome shotgun (WGS) entry which is preliminary data.</text>
</comment>
<feature type="compositionally biased region" description="Low complexity" evidence="1">
    <location>
        <begin position="340"/>
        <end position="349"/>
    </location>
</feature>
<feature type="region of interest" description="Disordered" evidence="1">
    <location>
        <begin position="288"/>
        <end position="384"/>
    </location>
</feature>
<proteinExistence type="predicted"/>
<dbReference type="Proteomes" id="UP001276659">
    <property type="component" value="Unassembled WGS sequence"/>
</dbReference>
<dbReference type="EMBL" id="JASNWA010000010">
    <property type="protein sequence ID" value="KAK3168569.1"/>
    <property type="molecule type" value="Genomic_DNA"/>
</dbReference>
<gene>
    <name evidence="2" type="ORF">OEA41_005017</name>
</gene>
<evidence type="ECO:0000256" key="1">
    <source>
        <dbReference type="SAM" id="MobiDB-lite"/>
    </source>
</evidence>
<dbReference type="PANTHER" id="PTHR35392">
    <property type="entry name" value="ZN(II)2CYS6 TRANSCRIPTION FACTOR (EUROFUNG)-RELATED-RELATED"/>
    <property type="match status" value="1"/>
</dbReference>
<dbReference type="InterPro" id="IPR052973">
    <property type="entry name" value="Fungal_sec-metab_reg_TF"/>
</dbReference>
<feature type="compositionally biased region" description="Polar residues" evidence="1">
    <location>
        <begin position="40"/>
        <end position="53"/>
    </location>
</feature>
<dbReference type="PANTHER" id="PTHR35392:SF1">
    <property type="entry name" value="ZN(II)2CYS6 TRANSCRIPTION FACTOR (EUROFUNG)"/>
    <property type="match status" value="1"/>
</dbReference>
<dbReference type="AlphaFoldDB" id="A0AAD9YYN0"/>
<protein>
    <submittedName>
        <fullName evidence="2">Uncharacterized protein</fullName>
    </submittedName>
</protein>
<feature type="region of interest" description="Disordered" evidence="1">
    <location>
        <begin position="35"/>
        <end position="54"/>
    </location>
</feature>
<feature type="region of interest" description="Disordered" evidence="1">
    <location>
        <begin position="248"/>
        <end position="269"/>
    </location>
</feature>
<keyword evidence="3" id="KW-1185">Reference proteome</keyword>
<evidence type="ECO:0000313" key="3">
    <source>
        <dbReference type="Proteomes" id="UP001276659"/>
    </source>
</evidence>
<name>A0AAD9YYN0_9LECA</name>
<feature type="region of interest" description="Disordered" evidence="1">
    <location>
        <begin position="1"/>
        <end position="22"/>
    </location>
</feature>
<feature type="compositionally biased region" description="Polar residues" evidence="1">
    <location>
        <begin position="295"/>
        <end position="308"/>
    </location>
</feature>
<evidence type="ECO:0000313" key="2">
    <source>
        <dbReference type="EMBL" id="KAK3168569.1"/>
    </source>
</evidence>
<sequence>MDGNLSSEGLAGFDYDPRNPQYPYGRVTYPIPMAGDASRRSASTIKRSTTPLQIPSYDQPISQLSQQQPQAQAYIPDWRLERQAQSQLGYQFDGSYPSDPTYTQQYLAAGYTIPYQTSPTDYVSTQGQYDSTLPVGGSYVPMTSHLDGGMPFDFQDFSNELLYPFGNGLPNMTLAQQNLSNSPTDTSLEARSLSSSDNGWIDLPRHSFEGAGSYQAPQFSAIFNPEETLHGRTFSDSSCSDVEQQSRHSWSSWVDVPHAIGSPSSDSMGEMDLREFRQDRTDQGSLSPYIKQEKQPQPNLSPISTSSGVKPLRIKTSSSPQRSPTSTGRVSPPGKRQPKKNPNSKTTKPTTRRPPPLPKVDTEKRIGKRTGPLRPDQRKQAGEIRKLGACLRCKFLKKTVRSLAAYV</sequence>
<feature type="compositionally biased region" description="Low complexity" evidence="1">
    <location>
        <begin position="316"/>
        <end position="327"/>
    </location>
</feature>
<accession>A0AAD9YYN0</accession>
<feature type="compositionally biased region" description="Basic and acidic residues" evidence="1">
    <location>
        <begin position="375"/>
        <end position="384"/>
    </location>
</feature>
<feature type="region of interest" description="Disordered" evidence="1">
    <location>
        <begin position="176"/>
        <end position="195"/>
    </location>
</feature>